<organism evidence="2 3">
    <name type="scientific">Halogranum salarium B-1</name>
    <dbReference type="NCBI Taxonomy" id="1210908"/>
    <lineage>
        <taxon>Archaea</taxon>
        <taxon>Methanobacteriati</taxon>
        <taxon>Methanobacteriota</taxon>
        <taxon>Stenosarchaea group</taxon>
        <taxon>Halobacteria</taxon>
        <taxon>Halobacteriales</taxon>
        <taxon>Haloferacaceae</taxon>
    </lineage>
</organism>
<comment type="caution">
    <text evidence="2">The sequence shown here is derived from an EMBL/GenBank/DDBJ whole genome shotgun (WGS) entry which is preliminary data.</text>
</comment>
<keyword evidence="2" id="KW-0489">Methyltransferase</keyword>
<feature type="domain" description="Methyltransferase type 11" evidence="1">
    <location>
        <begin position="44"/>
        <end position="133"/>
    </location>
</feature>
<evidence type="ECO:0000313" key="3">
    <source>
        <dbReference type="Proteomes" id="UP000007813"/>
    </source>
</evidence>
<dbReference type="PANTHER" id="PTHR43591">
    <property type="entry name" value="METHYLTRANSFERASE"/>
    <property type="match status" value="1"/>
</dbReference>
<dbReference type="GO" id="GO:0008757">
    <property type="term" value="F:S-adenosylmethionine-dependent methyltransferase activity"/>
    <property type="evidence" value="ECO:0007669"/>
    <property type="project" value="InterPro"/>
</dbReference>
<proteinExistence type="predicted"/>
<keyword evidence="2" id="KW-0808">Transferase</keyword>
<dbReference type="EMBL" id="ALJD01000006">
    <property type="protein sequence ID" value="EJN58866.1"/>
    <property type="molecule type" value="Genomic_DNA"/>
</dbReference>
<evidence type="ECO:0000259" key="1">
    <source>
        <dbReference type="Pfam" id="PF08241"/>
    </source>
</evidence>
<dbReference type="eggNOG" id="arCOG01773">
    <property type="taxonomic scope" value="Archaea"/>
</dbReference>
<dbReference type="SUPFAM" id="SSF53335">
    <property type="entry name" value="S-adenosyl-L-methionine-dependent methyltransferases"/>
    <property type="match status" value="1"/>
</dbReference>
<name>J3JF31_9EURY</name>
<dbReference type="Pfam" id="PF08241">
    <property type="entry name" value="Methyltransf_11"/>
    <property type="match status" value="1"/>
</dbReference>
<accession>J3JF31</accession>
<gene>
    <name evidence="2" type="ORF">HSB1_22870</name>
</gene>
<dbReference type="Proteomes" id="UP000007813">
    <property type="component" value="Unassembled WGS sequence"/>
</dbReference>
<sequence length="195" mass="21037">MHGVGDVRFFDRIARLYDFVMPPAERERLLDGLARADRPVDHVLDVGGGSGRAAVALETGDRQVTVVDISRGMLSRARGRGLSCVQADARRLPVASESVDAVTIVDALHHMPTQRTVLGDVARVLAPGGVLVVREFDPETLLGRATEFAEKQFGMGSLFTGPDDLARALERAGLDTQVLDRGFGYTVVGVKQENN</sequence>
<protein>
    <submittedName>
        <fullName evidence="2">Methyltransferase type 11</fullName>
    </submittedName>
</protein>
<dbReference type="InterPro" id="IPR013216">
    <property type="entry name" value="Methyltransf_11"/>
</dbReference>
<dbReference type="GO" id="GO:0032259">
    <property type="term" value="P:methylation"/>
    <property type="evidence" value="ECO:0007669"/>
    <property type="project" value="UniProtKB-KW"/>
</dbReference>
<dbReference type="CDD" id="cd02440">
    <property type="entry name" value="AdoMet_MTases"/>
    <property type="match status" value="1"/>
</dbReference>
<dbReference type="OrthoDB" id="1018at2157"/>
<evidence type="ECO:0000313" key="2">
    <source>
        <dbReference type="EMBL" id="EJN58866.1"/>
    </source>
</evidence>
<dbReference type="AlphaFoldDB" id="J3JF31"/>
<dbReference type="InterPro" id="IPR029063">
    <property type="entry name" value="SAM-dependent_MTases_sf"/>
</dbReference>
<dbReference type="PANTHER" id="PTHR43591:SF24">
    <property type="entry name" value="2-METHOXY-6-POLYPRENYL-1,4-BENZOQUINOL METHYLASE, MITOCHONDRIAL"/>
    <property type="match status" value="1"/>
</dbReference>
<dbReference type="RefSeq" id="WP_009367369.1">
    <property type="nucleotide sequence ID" value="NZ_ALJD01000006.1"/>
</dbReference>
<dbReference type="Gene3D" id="3.40.50.150">
    <property type="entry name" value="Vaccinia Virus protein VP39"/>
    <property type="match status" value="1"/>
</dbReference>
<reference evidence="2 3" key="1">
    <citation type="journal article" date="2012" name="J. Bacteriol.">
        <title>Draft Genome Sequence of the Extremely Halophilic Archaeon Halogranum salarium B-1T.</title>
        <authorList>
            <person name="Kim K.K."/>
            <person name="Lee K.C."/>
            <person name="Lee J.S."/>
        </authorList>
    </citation>
    <scope>NUCLEOTIDE SEQUENCE [LARGE SCALE GENOMIC DNA]</scope>
    <source>
        <strain evidence="2 3">B-1</strain>
    </source>
</reference>